<evidence type="ECO:0000313" key="2">
    <source>
        <dbReference type="Proteomes" id="UP000245535"/>
    </source>
</evidence>
<dbReference type="RefSeq" id="WP_109616740.1">
    <property type="nucleotide sequence ID" value="NZ_QGDO01000002.1"/>
</dbReference>
<organism evidence="1 2">
    <name type="scientific">Sediminitomix flava</name>
    <dbReference type="NCBI Taxonomy" id="379075"/>
    <lineage>
        <taxon>Bacteria</taxon>
        <taxon>Pseudomonadati</taxon>
        <taxon>Bacteroidota</taxon>
        <taxon>Cytophagia</taxon>
        <taxon>Cytophagales</taxon>
        <taxon>Flammeovirgaceae</taxon>
        <taxon>Sediminitomix</taxon>
    </lineage>
</organism>
<reference evidence="1 2" key="1">
    <citation type="submission" date="2018-03" db="EMBL/GenBank/DDBJ databases">
        <title>Genomic Encyclopedia of Archaeal and Bacterial Type Strains, Phase II (KMG-II): from individual species to whole genera.</title>
        <authorList>
            <person name="Goeker M."/>
        </authorList>
    </citation>
    <scope>NUCLEOTIDE SEQUENCE [LARGE SCALE GENOMIC DNA]</scope>
    <source>
        <strain evidence="1 2">DSM 28229</strain>
    </source>
</reference>
<sequence length="85" mass="10134">MSFNNIPLDFRIELLLDYGYFLAETKYGDRRKVLFSLNNSYIEVTYRNMLKIESVLEVKEDQQLLRYLENVSFPLKALSMRSNKS</sequence>
<evidence type="ECO:0000313" key="1">
    <source>
        <dbReference type="EMBL" id="PWJ42604.1"/>
    </source>
</evidence>
<gene>
    <name evidence="1" type="ORF">BC781_102148</name>
</gene>
<dbReference type="Proteomes" id="UP000245535">
    <property type="component" value="Unassembled WGS sequence"/>
</dbReference>
<proteinExistence type="predicted"/>
<protein>
    <submittedName>
        <fullName evidence="1">Uncharacterized protein</fullName>
    </submittedName>
</protein>
<accession>A0A315ZCX4</accession>
<comment type="caution">
    <text evidence="1">The sequence shown here is derived from an EMBL/GenBank/DDBJ whole genome shotgun (WGS) entry which is preliminary data.</text>
</comment>
<dbReference type="AlphaFoldDB" id="A0A315ZCX4"/>
<keyword evidence="2" id="KW-1185">Reference proteome</keyword>
<name>A0A315ZCX4_SEDFL</name>
<dbReference type="EMBL" id="QGDO01000002">
    <property type="protein sequence ID" value="PWJ42604.1"/>
    <property type="molecule type" value="Genomic_DNA"/>
</dbReference>